<accession>A0AAU7D5Q6</accession>
<dbReference type="EMBL" id="CP121195">
    <property type="protein sequence ID" value="XBH13019.1"/>
    <property type="molecule type" value="Genomic_DNA"/>
</dbReference>
<name>A0AAU7D5Q6_9BACT</name>
<sequence>MKTNLTLLFLLSQICPLFGQIRKNTFHAIPEGPNNLLLSVGSYYPVRDALDYLNHEYGWRISYEDPVYPDAELSDIAIPNWKNTHPGERGFYVPKFTEMQFRILKPTGSQGEEKKILTGLVEQLNRSGRPVKFKVLDASGGRQVIVGTLDGVGALDHAVLRPEPKSRNGSEELHSLTQKCSTQMPSPMVVGTVSANMLEHITVPPRRSNVSCREALLALTAEEGTDVVYQMLEDANGKSLVVNIVLNRVATESPK</sequence>
<protein>
    <submittedName>
        <fullName evidence="1">Uncharacterized protein</fullName>
    </submittedName>
</protein>
<proteinExistence type="predicted"/>
<reference evidence="1" key="1">
    <citation type="submission" date="2023-03" db="EMBL/GenBank/DDBJ databases">
        <title>Edaphobacter sp.</title>
        <authorList>
            <person name="Huber K.J."/>
            <person name="Papendorf J."/>
            <person name="Pilke C."/>
            <person name="Bunk B."/>
            <person name="Sproeer C."/>
            <person name="Pester M."/>
        </authorList>
    </citation>
    <scope>NUCLEOTIDE SEQUENCE</scope>
    <source>
        <strain evidence="1">DSM 109920</strain>
    </source>
</reference>
<evidence type="ECO:0000313" key="1">
    <source>
        <dbReference type="EMBL" id="XBH13019.1"/>
    </source>
</evidence>
<organism evidence="1">
    <name type="scientific">Edaphobacter paludis</name>
    <dbReference type="NCBI Taxonomy" id="3035702"/>
    <lineage>
        <taxon>Bacteria</taxon>
        <taxon>Pseudomonadati</taxon>
        <taxon>Acidobacteriota</taxon>
        <taxon>Terriglobia</taxon>
        <taxon>Terriglobales</taxon>
        <taxon>Acidobacteriaceae</taxon>
        <taxon>Edaphobacter</taxon>
    </lineage>
</organism>
<dbReference type="RefSeq" id="WP_348269676.1">
    <property type="nucleotide sequence ID" value="NZ_CP121195.1"/>
</dbReference>
<gene>
    <name evidence="1" type="ORF">P8936_15175</name>
</gene>
<dbReference type="AlphaFoldDB" id="A0AAU7D5Q6"/>